<evidence type="ECO:0000313" key="2">
    <source>
        <dbReference type="EMBL" id="MBW5485242.1"/>
    </source>
</evidence>
<keyword evidence="3" id="KW-1185">Reference proteome</keyword>
<dbReference type="Proteomes" id="UP000812013">
    <property type="component" value="Unassembled WGS sequence"/>
</dbReference>
<comment type="caution">
    <text evidence="2">The sequence shown here is derived from an EMBL/GenBank/DDBJ whole genome shotgun (WGS) entry which is preliminary data.</text>
</comment>
<protein>
    <submittedName>
        <fullName evidence="2">Uncharacterized protein</fullName>
    </submittedName>
</protein>
<proteinExistence type="predicted"/>
<organism evidence="2 3">
    <name type="scientific">Streptomyces bambusae</name>
    <dbReference type="NCBI Taxonomy" id="1550616"/>
    <lineage>
        <taxon>Bacteria</taxon>
        <taxon>Bacillati</taxon>
        <taxon>Actinomycetota</taxon>
        <taxon>Actinomycetes</taxon>
        <taxon>Kitasatosporales</taxon>
        <taxon>Streptomycetaceae</taxon>
        <taxon>Streptomyces</taxon>
    </lineage>
</organism>
<keyword evidence="1" id="KW-0472">Membrane</keyword>
<sequence>MPSRNSSSTPASALSPAAEPTRLTLPMVLGLIAFPVLGTVLAITGVPAAEIYPLLAYCGAIGATVLIVASGGRKMIAGLAELVFRVSR</sequence>
<reference evidence="2 3" key="1">
    <citation type="submission" date="2019-12" db="EMBL/GenBank/DDBJ databases">
        <title>Genome sequence of Streptomyces bambusae.</title>
        <authorList>
            <person name="Bansal K."/>
            <person name="Choksket S."/>
            <person name="Korpole S."/>
            <person name="Patil P.B."/>
        </authorList>
    </citation>
    <scope>NUCLEOTIDE SEQUENCE [LARGE SCALE GENOMIC DNA]</scope>
    <source>
        <strain evidence="2 3">SK60</strain>
    </source>
</reference>
<gene>
    <name evidence="2" type="ORF">GPJ59_26040</name>
</gene>
<evidence type="ECO:0000313" key="3">
    <source>
        <dbReference type="Proteomes" id="UP000812013"/>
    </source>
</evidence>
<dbReference type="RefSeq" id="WP_219670146.1">
    <property type="nucleotide sequence ID" value="NZ_WTFF01000232.1"/>
</dbReference>
<keyword evidence="1" id="KW-0812">Transmembrane</keyword>
<feature type="transmembrane region" description="Helical" evidence="1">
    <location>
        <begin position="51"/>
        <end position="69"/>
    </location>
</feature>
<evidence type="ECO:0000256" key="1">
    <source>
        <dbReference type="SAM" id="Phobius"/>
    </source>
</evidence>
<accession>A0ABS6ZBT7</accession>
<keyword evidence="1" id="KW-1133">Transmembrane helix</keyword>
<dbReference type="EMBL" id="WTFF01000232">
    <property type="protein sequence ID" value="MBW5485242.1"/>
    <property type="molecule type" value="Genomic_DNA"/>
</dbReference>
<feature type="transmembrane region" description="Helical" evidence="1">
    <location>
        <begin position="23"/>
        <end position="45"/>
    </location>
</feature>
<name>A0ABS6ZBT7_9ACTN</name>